<keyword evidence="7" id="KW-0411">Iron-sulfur</keyword>
<dbReference type="InterPro" id="IPR006311">
    <property type="entry name" value="TAT_signal"/>
</dbReference>
<organism evidence="10 11">
    <name type="scientific">Dehalogenimonas etheniformans</name>
    <dbReference type="NCBI Taxonomy" id="1536648"/>
    <lineage>
        <taxon>Bacteria</taxon>
        <taxon>Bacillati</taxon>
        <taxon>Chloroflexota</taxon>
        <taxon>Dehalococcoidia</taxon>
        <taxon>Dehalococcoidales</taxon>
        <taxon>Dehalococcoidaceae</taxon>
        <taxon>Dehalogenimonas</taxon>
    </lineage>
</organism>
<keyword evidence="4" id="KW-0479">Metal-binding</keyword>
<dbReference type="InterPro" id="IPR017896">
    <property type="entry name" value="4Fe4S_Fe-S-bd"/>
</dbReference>
<dbReference type="OrthoDB" id="9784571at2"/>
<accession>A0A2P5P773</accession>
<dbReference type="InterPro" id="IPR012832">
    <property type="entry name" value="RDH"/>
</dbReference>
<sequence>MSSFHSTVSRREFMKGLGLVSAGAMGAMAGAPAFHDLDELAASGGERKRAWWIKEVHEPTVEMDWSLVKRVHGGHSTQSAAVTARYVGLEKYNAMAKTEAPDVDRCKANEPGYLLRDLALSAANGGTYSGISLAGVTGGVGGVIPTCEADKFGRKKVKTPEQLGVPKWTGTPEEGFKMLRAAMVFFGAMDFGAEELNKNLVGLSGDNPTVGDYNKEPKSSTIKPIVFANQPTFTWSGPTDNITTIPDGIQLHSISYLIPHDLELNRRRPTKLGQTAQTRYRMRRETTTCTQDFIHGLGYQSMADVPYRCMPSGASAVLTGLAENSRHSIMAINPTYGAYGGLFDMLTDLPLANSHPIDAGIWKFCQSCGICAEKCPSGSIQRKGDGEPSYDVRPSATTPVEKFTSPYWSTLRQDAGGEFHKLGRKSFWTDMPTCQLYVRSVAVCNRCWGNCVFNGANLGMIHAIVKGTAATTPLFNSFFATMHETFGYNMLEGEAVETWWDMSRPSYGFNSALFATHTSYG</sequence>
<evidence type="ECO:0000256" key="7">
    <source>
        <dbReference type="ARBA" id="ARBA00023014"/>
    </source>
</evidence>
<dbReference type="InterPro" id="IPR028894">
    <property type="entry name" value="RDH_dom"/>
</dbReference>
<protein>
    <submittedName>
        <fullName evidence="10">Reductive dehalogenase</fullName>
    </submittedName>
</protein>
<evidence type="ECO:0000313" key="10">
    <source>
        <dbReference type="EMBL" id="PPD58153.1"/>
    </source>
</evidence>
<dbReference type="AlphaFoldDB" id="A0A2P5P773"/>
<comment type="subcellular location">
    <subcellularLocation>
        <location evidence="1">Cell membrane</location>
    </subcellularLocation>
</comment>
<dbReference type="PROSITE" id="PS51379">
    <property type="entry name" value="4FE4S_FER_2"/>
    <property type="match status" value="1"/>
</dbReference>
<keyword evidence="3" id="KW-0004">4Fe-4S</keyword>
<keyword evidence="6" id="KW-0408">Iron</keyword>
<dbReference type="InterPro" id="IPR017900">
    <property type="entry name" value="4Fe4S_Fe_S_CS"/>
</dbReference>
<keyword evidence="2" id="KW-1003">Cell membrane</keyword>
<evidence type="ECO:0000256" key="6">
    <source>
        <dbReference type="ARBA" id="ARBA00023004"/>
    </source>
</evidence>
<comment type="caution">
    <text evidence="10">The sequence shown here is derived from an EMBL/GenBank/DDBJ whole genome shotgun (WGS) entry which is preliminary data.</text>
</comment>
<reference evidence="10 11" key="1">
    <citation type="journal article" date="2017" name="ISME J.">
        <title>Grape pomace compost harbors organohalide-respiring Dehalogenimonas species with novel reductive dehalogenase genes.</title>
        <authorList>
            <person name="Yang Y."/>
            <person name="Higgins S.A."/>
            <person name="Yan J."/>
            <person name="Simsir B."/>
            <person name="Chourey K."/>
            <person name="Iyer R."/>
            <person name="Hettich R.L."/>
            <person name="Baldwin B."/>
            <person name="Ogles D.M."/>
            <person name="Loffler F.E."/>
        </authorList>
    </citation>
    <scope>NUCLEOTIDE SEQUENCE [LARGE SCALE GENOMIC DNA]</scope>
    <source>
        <strain evidence="10 11">GP</strain>
    </source>
</reference>
<gene>
    <name evidence="10" type="ORF">JP09_005000</name>
</gene>
<dbReference type="PROSITE" id="PS00198">
    <property type="entry name" value="4FE4S_FER_1"/>
    <property type="match status" value="1"/>
</dbReference>
<dbReference type="Proteomes" id="UP000235653">
    <property type="component" value="Unassembled WGS sequence"/>
</dbReference>
<proteinExistence type="predicted"/>
<evidence type="ECO:0000256" key="9">
    <source>
        <dbReference type="ARBA" id="ARBA00029374"/>
    </source>
</evidence>
<keyword evidence="8" id="KW-0472">Membrane</keyword>
<comment type="cofactor">
    <cofactor evidence="9">
        <name>corrinoid</name>
        <dbReference type="ChEBI" id="CHEBI:33913"/>
    </cofactor>
</comment>
<dbReference type="EMBL" id="JQAN02000009">
    <property type="protein sequence ID" value="PPD58153.1"/>
    <property type="molecule type" value="Genomic_DNA"/>
</dbReference>
<dbReference type="RefSeq" id="WP_102331161.1">
    <property type="nucleotide sequence ID" value="NZ_CP058566.2"/>
</dbReference>
<evidence type="ECO:0000313" key="11">
    <source>
        <dbReference type="Proteomes" id="UP000235653"/>
    </source>
</evidence>
<name>A0A2P5P773_9CHLR</name>
<keyword evidence="5" id="KW-0732">Signal</keyword>
<evidence type="ECO:0000256" key="4">
    <source>
        <dbReference type="ARBA" id="ARBA00022723"/>
    </source>
</evidence>
<dbReference type="SUPFAM" id="SSF54862">
    <property type="entry name" value="4Fe-4S ferredoxins"/>
    <property type="match status" value="1"/>
</dbReference>
<dbReference type="GO" id="GO:0005886">
    <property type="term" value="C:plasma membrane"/>
    <property type="evidence" value="ECO:0007669"/>
    <property type="project" value="UniProtKB-SubCell"/>
</dbReference>
<evidence type="ECO:0000256" key="3">
    <source>
        <dbReference type="ARBA" id="ARBA00022485"/>
    </source>
</evidence>
<evidence type="ECO:0000256" key="1">
    <source>
        <dbReference type="ARBA" id="ARBA00004236"/>
    </source>
</evidence>
<evidence type="ECO:0000256" key="5">
    <source>
        <dbReference type="ARBA" id="ARBA00022729"/>
    </source>
</evidence>
<evidence type="ECO:0000256" key="2">
    <source>
        <dbReference type="ARBA" id="ARBA00022475"/>
    </source>
</evidence>
<dbReference type="Pfam" id="PF13486">
    <property type="entry name" value="Dehalogenase"/>
    <property type="match status" value="1"/>
</dbReference>
<keyword evidence="11" id="KW-1185">Reference proteome</keyword>
<dbReference type="GO" id="GO:0051539">
    <property type="term" value="F:4 iron, 4 sulfur cluster binding"/>
    <property type="evidence" value="ECO:0007669"/>
    <property type="project" value="UniProtKB-KW"/>
</dbReference>
<dbReference type="PROSITE" id="PS51318">
    <property type="entry name" value="TAT"/>
    <property type="match status" value="1"/>
</dbReference>
<dbReference type="NCBIfam" id="TIGR02486">
    <property type="entry name" value="RDH"/>
    <property type="match status" value="1"/>
</dbReference>
<evidence type="ECO:0000256" key="8">
    <source>
        <dbReference type="ARBA" id="ARBA00023136"/>
    </source>
</evidence>
<dbReference type="GO" id="GO:0046872">
    <property type="term" value="F:metal ion binding"/>
    <property type="evidence" value="ECO:0007669"/>
    <property type="project" value="UniProtKB-KW"/>
</dbReference>